<gene>
    <name evidence="4" type="ORF">FHP06_02405</name>
</gene>
<dbReference type="InterPro" id="IPR016181">
    <property type="entry name" value="Acyl_CoA_acyltransferase"/>
</dbReference>
<dbReference type="PROSITE" id="PS51186">
    <property type="entry name" value="GNAT"/>
    <property type="match status" value="1"/>
</dbReference>
<sequence length="168" mass="18705">MTAEIRPGVLDDLPALLDVYNHQILTSHSTFDLEEMTLEQRTEWFGHYTPDGPHRLLVADVDGRAVGYATSSMFRAKAAYAPSVETSIYLATDATGQGIGRILYSELLRQLEAHPGLHRAYAGVALPNDASEGLHRALGFTEVGTYTEVGFKMDRYVDVRWYERDLGV</sequence>
<evidence type="ECO:0000256" key="2">
    <source>
        <dbReference type="ARBA" id="ARBA00023315"/>
    </source>
</evidence>
<feature type="domain" description="N-acetyltransferase" evidence="3">
    <location>
        <begin position="3"/>
        <end position="158"/>
    </location>
</feature>
<dbReference type="PANTHER" id="PTHR43072:SF23">
    <property type="entry name" value="UPF0039 PROTEIN C11D3.02C"/>
    <property type="match status" value="1"/>
</dbReference>
<name>A0A5C8NQE9_9ACTN</name>
<reference evidence="4 5" key="1">
    <citation type="submission" date="2019-06" db="EMBL/GenBank/DDBJ databases">
        <title>Aeromicrobium sp. nov., isolated from a maize field.</title>
        <authorList>
            <person name="Lin S.-Y."/>
            <person name="Tsai C.-F."/>
            <person name="Young C.-C."/>
        </authorList>
    </citation>
    <scope>NUCLEOTIDE SEQUENCE [LARGE SCALE GENOMIC DNA]</scope>
    <source>
        <strain evidence="4 5">CC-CFT486</strain>
    </source>
</reference>
<evidence type="ECO:0000256" key="1">
    <source>
        <dbReference type="ARBA" id="ARBA00022679"/>
    </source>
</evidence>
<dbReference type="SUPFAM" id="SSF55729">
    <property type="entry name" value="Acyl-CoA N-acyltransferases (Nat)"/>
    <property type="match status" value="1"/>
</dbReference>
<dbReference type="InterPro" id="IPR000182">
    <property type="entry name" value="GNAT_dom"/>
</dbReference>
<evidence type="ECO:0000313" key="5">
    <source>
        <dbReference type="Proteomes" id="UP000321571"/>
    </source>
</evidence>
<dbReference type="EMBL" id="VDUX01000001">
    <property type="protein sequence ID" value="TXL63101.1"/>
    <property type="molecule type" value="Genomic_DNA"/>
</dbReference>
<comment type="caution">
    <text evidence="4">The sequence shown here is derived from an EMBL/GenBank/DDBJ whole genome shotgun (WGS) entry which is preliminary data.</text>
</comment>
<dbReference type="AlphaFoldDB" id="A0A5C8NQE9"/>
<evidence type="ECO:0000259" key="3">
    <source>
        <dbReference type="PROSITE" id="PS51186"/>
    </source>
</evidence>
<accession>A0A5C8NQE9</accession>
<organism evidence="4 5">
    <name type="scientific">Aeromicrobium terrae</name>
    <dbReference type="NCBI Taxonomy" id="2498846"/>
    <lineage>
        <taxon>Bacteria</taxon>
        <taxon>Bacillati</taxon>
        <taxon>Actinomycetota</taxon>
        <taxon>Actinomycetes</taxon>
        <taxon>Propionibacteriales</taxon>
        <taxon>Nocardioidaceae</taxon>
        <taxon>Aeromicrobium</taxon>
    </lineage>
</organism>
<dbReference type="RefSeq" id="WP_147683403.1">
    <property type="nucleotide sequence ID" value="NZ_VDUX01000001.1"/>
</dbReference>
<proteinExistence type="predicted"/>
<keyword evidence="2" id="KW-0012">Acyltransferase</keyword>
<dbReference type="PANTHER" id="PTHR43072">
    <property type="entry name" value="N-ACETYLTRANSFERASE"/>
    <property type="match status" value="1"/>
</dbReference>
<dbReference type="Pfam" id="PF00583">
    <property type="entry name" value="Acetyltransf_1"/>
    <property type="match status" value="1"/>
</dbReference>
<dbReference type="OrthoDB" id="3173333at2"/>
<keyword evidence="5" id="KW-1185">Reference proteome</keyword>
<keyword evidence="1 4" id="KW-0808">Transferase</keyword>
<dbReference type="Proteomes" id="UP000321571">
    <property type="component" value="Unassembled WGS sequence"/>
</dbReference>
<dbReference type="CDD" id="cd04301">
    <property type="entry name" value="NAT_SF"/>
    <property type="match status" value="1"/>
</dbReference>
<dbReference type="GO" id="GO:0016747">
    <property type="term" value="F:acyltransferase activity, transferring groups other than amino-acyl groups"/>
    <property type="evidence" value="ECO:0007669"/>
    <property type="project" value="InterPro"/>
</dbReference>
<dbReference type="Gene3D" id="3.40.630.30">
    <property type="match status" value="1"/>
</dbReference>
<protein>
    <submittedName>
        <fullName evidence="4">N-acetyltransferase family protein</fullName>
    </submittedName>
</protein>
<evidence type="ECO:0000313" key="4">
    <source>
        <dbReference type="EMBL" id="TXL63101.1"/>
    </source>
</evidence>